<sequence>MTTKTISSLRVSFPLILALLVTAVIVWSGINPAFPQVWLAEIIPVLLLFIPLLITYRRFPFSHAAYSLMSVWLILHTIGAHYTFANVPFDWFNQHIDAERNHFDRFAHFSIGFYAFPIAEFLSRKKYCKPWLAALFGLTSIMAVAAGYEIIEWWYAELAGGDAGIEFLGSQGDIWDAQKDMLADTLGALASLVAFAILKPYRHLTAITH</sequence>
<gene>
    <name evidence="2" type="ORF">NNL38_16080</name>
</gene>
<keyword evidence="1" id="KW-0812">Transmembrane</keyword>
<protein>
    <submittedName>
        <fullName evidence="2">DUF2238 domain-containing protein</fullName>
    </submittedName>
</protein>
<organism evidence="2 3">
    <name type="scientific">Photobacterium atrarenae</name>
    <dbReference type="NCBI Taxonomy" id="865757"/>
    <lineage>
        <taxon>Bacteria</taxon>
        <taxon>Pseudomonadati</taxon>
        <taxon>Pseudomonadota</taxon>
        <taxon>Gammaproteobacteria</taxon>
        <taxon>Vibrionales</taxon>
        <taxon>Vibrionaceae</taxon>
        <taxon>Photobacterium</taxon>
    </lineage>
</organism>
<keyword evidence="3" id="KW-1185">Reference proteome</keyword>
<feature type="transmembrane region" description="Helical" evidence="1">
    <location>
        <begin position="130"/>
        <end position="151"/>
    </location>
</feature>
<keyword evidence="1" id="KW-0472">Membrane</keyword>
<feature type="transmembrane region" description="Helical" evidence="1">
    <location>
        <begin position="105"/>
        <end position="123"/>
    </location>
</feature>
<dbReference type="Pfam" id="PF09997">
    <property type="entry name" value="DUF2238"/>
    <property type="match status" value="1"/>
</dbReference>
<evidence type="ECO:0000313" key="3">
    <source>
        <dbReference type="Proteomes" id="UP001057998"/>
    </source>
</evidence>
<dbReference type="PIRSF" id="PIRSF020606">
    <property type="entry name" value="UCP020606"/>
    <property type="match status" value="1"/>
</dbReference>
<feature type="transmembrane region" description="Helical" evidence="1">
    <location>
        <begin position="36"/>
        <end position="54"/>
    </location>
</feature>
<feature type="transmembrane region" description="Helical" evidence="1">
    <location>
        <begin position="66"/>
        <end position="85"/>
    </location>
</feature>
<dbReference type="InterPro" id="IPR058534">
    <property type="entry name" value="YjdF"/>
</dbReference>
<keyword evidence="1" id="KW-1133">Transmembrane helix</keyword>
<evidence type="ECO:0000313" key="2">
    <source>
        <dbReference type="EMBL" id="UTV30105.1"/>
    </source>
</evidence>
<dbReference type="InterPro" id="IPR014509">
    <property type="entry name" value="YjdF-like"/>
</dbReference>
<dbReference type="Proteomes" id="UP001057998">
    <property type="component" value="Chromosome 2"/>
</dbReference>
<dbReference type="RefSeq" id="WP_255391449.1">
    <property type="nucleotide sequence ID" value="NZ_CP101509.1"/>
</dbReference>
<accession>A0ABY5GLX9</accession>
<reference evidence="2" key="1">
    <citation type="submission" date="2022-07" db="EMBL/GenBank/DDBJ databases">
        <title>Genome sequencing of Photobacterium atrarenae GJH2-4.</title>
        <authorList>
            <person name="Park S.-J."/>
        </authorList>
    </citation>
    <scope>NUCLEOTIDE SEQUENCE</scope>
    <source>
        <strain evidence="2">GJH2-4</strain>
    </source>
</reference>
<dbReference type="EMBL" id="CP101509">
    <property type="protein sequence ID" value="UTV30105.1"/>
    <property type="molecule type" value="Genomic_DNA"/>
</dbReference>
<evidence type="ECO:0000256" key="1">
    <source>
        <dbReference type="SAM" id="Phobius"/>
    </source>
</evidence>
<feature type="transmembrane region" description="Helical" evidence="1">
    <location>
        <begin position="181"/>
        <end position="198"/>
    </location>
</feature>
<name>A0ABY5GLX9_9GAMM</name>
<feature type="transmembrane region" description="Helical" evidence="1">
    <location>
        <begin position="12"/>
        <end position="30"/>
    </location>
</feature>
<proteinExistence type="predicted"/>